<dbReference type="Pfam" id="PF14219">
    <property type="entry name" value="DUF4328"/>
    <property type="match status" value="1"/>
</dbReference>
<evidence type="ECO:0000313" key="4">
    <source>
        <dbReference type="Proteomes" id="UP000298159"/>
    </source>
</evidence>
<dbReference type="RefSeq" id="WP_135783792.1">
    <property type="nucleotide sequence ID" value="NZ_SRRT01000001.1"/>
</dbReference>
<comment type="caution">
    <text evidence="3">The sequence shown here is derived from an EMBL/GenBank/DDBJ whole genome shotgun (WGS) entry which is preliminary data.</text>
</comment>
<feature type="transmembrane region" description="Helical" evidence="1">
    <location>
        <begin position="178"/>
        <end position="202"/>
    </location>
</feature>
<gene>
    <name evidence="3" type="ORF">E5083_01690</name>
</gene>
<feature type="transmembrane region" description="Helical" evidence="1">
    <location>
        <begin position="42"/>
        <end position="63"/>
    </location>
</feature>
<dbReference type="InterPro" id="IPR025565">
    <property type="entry name" value="DUF4328"/>
</dbReference>
<dbReference type="GeneID" id="95446313"/>
<dbReference type="EMBL" id="SRRT01000001">
    <property type="protein sequence ID" value="TGN81263.1"/>
    <property type="molecule type" value="Genomic_DNA"/>
</dbReference>
<dbReference type="AlphaFoldDB" id="A0A4Z1DED8"/>
<feature type="transmembrane region" description="Helical" evidence="1">
    <location>
        <begin position="75"/>
        <end position="98"/>
    </location>
</feature>
<evidence type="ECO:0000256" key="1">
    <source>
        <dbReference type="SAM" id="Phobius"/>
    </source>
</evidence>
<proteinExistence type="predicted"/>
<feature type="transmembrane region" description="Helical" evidence="1">
    <location>
        <begin position="114"/>
        <end position="132"/>
    </location>
</feature>
<accession>A0A4Z1DED8</accession>
<keyword evidence="4" id="KW-1185">Reference proteome</keyword>
<sequence length="222" mass="23825">MICASCHSTEAVTGETRCARCAPADSFAPFVPPGPPLRSPVGLGRATVVMLGLIGASDVVSLWGDWWLPSSRAMAVVGIVQGVLLLATAVVYLCWLWRVRVNAEVFDASSQSKARWWTIGGWFIPFVNFWFPRRIVLDAWDASAPQGRPSGHGLVDLWWTAWVAGLIADRLLRVESGAGMLAVADGIDLVAAALAAVVVLRLTRMQHEKALRGPSLPSAVLG</sequence>
<evidence type="ECO:0000259" key="2">
    <source>
        <dbReference type="Pfam" id="PF14219"/>
    </source>
</evidence>
<feature type="domain" description="DUF4328" evidence="2">
    <location>
        <begin position="73"/>
        <end position="203"/>
    </location>
</feature>
<keyword evidence="1" id="KW-0472">Membrane</keyword>
<dbReference type="Proteomes" id="UP000298159">
    <property type="component" value="Unassembled WGS sequence"/>
</dbReference>
<organism evidence="3 4">
    <name type="scientific">Streptomyces bauhiniae</name>
    <dbReference type="NCBI Taxonomy" id="2340725"/>
    <lineage>
        <taxon>Bacteria</taxon>
        <taxon>Bacillati</taxon>
        <taxon>Actinomycetota</taxon>
        <taxon>Actinomycetes</taxon>
        <taxon>Kitasatosporales</taxon>
        <taxon>Streptomycetaceae</taxon>
        <taxon>Streptomyces</taxon>
    </lineage>
</organism>
<name>A0A4Z1DED8_9ACTN</name>
<evidence type="ECO:0000313" key="3">
    <source>
        <dbReference type="EMBL" id="TGN81263.1"/>
    </source>
</evidence>
<protein>
    <submittedName>
        <fullName evidence="3">DUF4328 domain-containing protein</fullName>
    </submittedName>
</protein>
<keyword evidence="1" id="KW-1133">Transmembrane helix</keyword>
<keyword evidence="1" id="KW-0812">Transmembrane</keyword>
<reference evidence="3 4" key="1">
    <citation type="submission" date="2019-04" db="EMBL/GenBank/DDBJ databases">
        <title>Streptomyces sp. nov. Bv016 isolated from bark of Buahinia variegata.</title>
        <authorList>
            <person name="Kanchanasin P."/>
            <person name="Tanasupawat S."/>
            <person name="Yuki M."/>
            <person name="Kudo T."/>
        </authorList>
    </citation>
    <scope>NUCLEOTIDE SEQUENCE [LARGE SCALE GENOMIC DNA]</scope>
    <source>
        <strain evidence="3 4">Bv016</strain>
    </source>
</reference>